<feature type="domain" description="Fibronectin type-III" evidence="6">
    <location>
        <begin position="776"/>
        <end position="856"/>
    </location>
</feature>
<evidence type="ECO:0000256" key="1">
    <source>
        <dbReference type="ARBA" id="ARBA00022801"/>
    </source>
</evidence>
<dbReference type="InterPro" id="IPR001701">
    <property type="entry name" value="Glyco_hydro_9"/>
</dbReference>
<keyword evidence="1 7" id="KW-0378">Hydrolase</keyword>
<evidence type="ECO:0000256" key="3">
    <source>
        <dbReference type="ARBA" id="ARBA00023295"/>
    </source>
</evidence>
<sequence>MPVFAFILLFSAALFAVEQEQPTPYDLIRPIWPMKWDTSATDDGGTVESFSQYVPNKTKHNPVPAVGSVPQDFVPNGIIPDSLNQAYRDAQNVRIGRIRINQAGYLPEDTEKQFYYVSDGKCSETYSVVDLEGNVVAEGGAFTSTGKTTSSSWTIIAGTNAATNNQKRYSVAEDGPSGTVCIGNLAQMAGLSTDTRYRVKVLNQYSSTFIISDKVYSMVRDATLKFYGINRSGNSESWFHDASHTKDGGGSFVSGDAAVTGFTPQEGALQGGWYDCGDHLKESQTQAYAFMVLAVMAASNPDRDEDNYAYNMGETVNTDGIPDILREAKHGADFFMRSYVFANGVIDNMVVSVGNFGADHGWWGRPENQDALPTTLTGRGGPHERDLRLGELGSNISGQIAAGLAILGKDYQDYDKPFADSCLMVAKKMYDFAKNLKLKEKGLGPGTYDDGKPYVYNTVADGWSSAAYNGNNESHDDLAIAAIALHYATYEDTKVMDYLNDAVEDKTIGVEQEASVGFFNGGWMAWNRDGMRKSSKNTSWANAYTYTLYGFYKMLLKDEATGLKYGIDNTTRLKYAENVALILGTNISYLGGSGSESVTIPTLNGATPVSYGDLWYNMQTDQTWIYNRYQAGNIFEVLAYSDVTKDLEGVKLPQKGVQSWKSAEMKKLGINQLNYMLGVNPWDVSFLLGVGDKNDAHPHHRASNPEGKNMPGANYKYNPPTGALFGGVTPSVSDGNAWAPSTMSWEDYHLSETCIDATAMFVASCAVAVKEEDRTKAPEQVNVEIRYVGYDSAIVKIAQDQRGPTMILYSTSETGPFNQMFKDTVNAVSHEVHMTGLANGTTYYFKVIAINARSEAYTTKWLVDSTSTPFSFTTLVSPPADANIQNIKVCNLSADSAELMWYTPNGQYESKVYWDTLLTSYDQMTCPTSPTGTCDFEANADVSGIPTSFHYVKFGGLKEQTTYYYCVQSNTSIRCTDDEGMPLKFTTPVTSYDFEVRTYQYEFGGLDFLNINIYNNEDRQFDSLTLRLYVTAKPEQIEALAGENNQPGSCPLLLDLDICQAYDEAGFNKPCETDREIRDLLRGALPVKLEDTYNSATGTYDWYIPIPLGSTTIKSSSRMRMDLGFSRGLYQNGKCDPLRTAPEKRMSATSGDWTWAPHKRDIDGADYAGMPVWGKDDGDQDEAPVNPYVVVYRKDEFVVGFSPSYSEMATKRANYEISVAFNEPFNVSNGSYIQIDSTTSTMHLTGNATISENGYVTAIWVNGVALSKDQLSNAAVYNYATGRFDLNIPVKMSIGTNKIDVTIFAGPDPDCAECLENGGCAFVNRTYYVQFSKGDRTAGKIQLLREDGTSVSSPVTDDPMKFKVFVSDKDNAPNESIHVMFHNSRTGDSTEVTLKRKNETLGYFESEWLSAVNSADASLPNVSLLGGDTVTVVYIDVEDPEDSTAQAFFADPTTPIPQKAILTDADCDATADAMTITFSGSQFDGSSIKLDSVRLSLDSTSTTAATEILVTPSEKVIGATANFSLAGLGIPKSAAPAGKATIYMTEDGVVKSSEKTITDGIAPNLISVAILENENHENVQDTLRIAFSERITMSTSSWPLAIYDSEGAEIDQSTIKVISAKSSDNGKIWEYVVEGNTEGNFIKQGYKAVIKAGFSVVDLATNALSDCNGAVTIIESVRPVPVKYANIIDNEGDGQPDEIYIEFTKLLREKDMLDTIDVYWGKPEVYMAFPMPSSGWALDTVYGEKVAKYITKIDSANGTWIKGSEKKICSSYKDVVIYDKFDTTFTTEGAIEKIDTISHLSQICESYVTTQDSTFVPAIDTIGIDSVQSTITAIRLAITGDTFNKKTYGNRNGNGMILPRQGSLGGFFDDNTATLYDKCPPIILSATISKPTESFYILRVNLSEPMNVNSAATGTNYLQKRRDESLYWFTNTGKLTNTGTTWTFSYADEGSENEVHVGDYIRLPIGTEYSIASDGSSNFPGKENPWILVQGDIEEISFKVHMLAGVTSVPAENDLYAGNLPKRDESFRLSYLVDDKETLIASGKNKLHELIPVTYDTLTYIHGGPTFDIDVEIPLLLQLDSLGEEAWKATFKMSADIYSNTGSLVAQTTYSFTLSDIAKTAMSTDGVIKLRLEWVTHDGIAPFSEAGRHIGTGAYISNFSFKANEVAVGNTANGKYKKGQTKKQSASKTKTFGFRRVKGK</sequence>
<keyword evidence="4" id="KW-0624">Polysaccharide degradation</keyword>
<comment type="caution">
    <text evidence="7">The sequence shown here is derived from an EMBL/GenBank/DDBJ whole genome shotgun (WGS) entry which is preliminary data.</text>
</comment>
<dbReference type="SUPFAM" id="SSF48208">
    <property type="entry name" value="Six-hairpin glycosidases"/>
    <property type="match status" value="1"/>
</dbReference>
<accession>A0A2M9AAQ6</accession>
<feature type="domain" description="Fibronectin type-III" evidence="6">
    <location>
        <begin position="878"/>
        <end position="976"/>
    </location>
</feature>
<dbReference type="RefSeq" id="WP_100426629.1">
    <property type="nucleotide sequence ID" value="NZ_PGEX01000001.1"/>
</dbReference>
<protein>
    <submittedName>
        <fullName evidence="7">Glycosyl hydrolase family 9</fullName>
    </submittedName>
</protein>
<dbReference type="InterPro" id="IPR008928">
    <property type="entry name" value="6-hairpin_glycosidase_sf"/>
</dbReference>
<name>A0A2M9AAQ6_9BACT</name>
<evidence type="ECO:0000313" key="8">
    <source>
        <dbReference type="Proteomes" id="UP000231134"/>
    </source>
</evidence>
<proteinExistence type="predicted"/>
<gene>
    <name evidence="7" type="ORF">BGX16_2835</name>
</gene>
<dbReference type="InterPro" id="IPR012341">
    <property type="entry name" value="6hp_glycosidase-like_sf"/>
</dbReference>
<keyword evidence="2" id="KW-0119">Carbohydrate metabolism</keyword>
<keyword evidence="5" id="KW-0732">Signal</keyword>
<dbReference type="GO" id="GO:0004553">
    <property type="term" value="F:hydrolase activity, hydrolyzing O-glycosyl compounds"/>
    <property type="evidence" value="ECO:0007669"/>
    <property type="project" value="InterPro"/>
</dbReference>
<dbReference type="SMART" id="SM00060">
    <property type="entry name" value="FN3"/>
    <property type="match status" value="2"/>
</dbReference>
<dbReference type="PANTHER" id="PTHR22298">
    <property type="entry name" value="ENDO-1,4-BETA-GLUCANASE"/>
    <property type="match status" value="1"/>
</dbReference>
<evidence type="ECO:0000256" key="4">
    <source>
        <dbReference type="ARBA" id="ARBA00023326"/>
    </source>
</evidence>
<reference evidence="7 8" key="1">
    <citation type="submission" date="2017-11" db="EMBL/GenBank/DDBJ databases">
        <title>Animal gut microbial communities from fecal samples from Wisconsin, USA.</title>
        <authorList>
            <person name="Neumann A."/>
        </authorList>
    </citation>
    <scope>NUCLEOTIDE SEQUENCE [LARGE SCALE GENOMIC DNA]</scope>
    <source>
        <strain evidence="7 8">UWS3</strain>
    </source>
</reference>
<dbReference type="OrthoDB" id="9807108at2"/>
<evidence type="ECO:0000256" key="2">
    <source>
        <dbReference type="ARBA" id="ARBA00023277"/>
    </source>
</evidence>
<dbReference type="Gene3D" id="2.60.40.10">
    <property type="entry name" value="Immunoglobulins"/>
    <property type="match status" value="1"/>
</dbReference>
<evidence type="ECO:0000259" key="6">
    <source>
        <dbReference type="SMART" id="SM00060"/>
    </source>
</evidence>
<dbReference type="SUPFAM" id="SSF49265">
    <property type="entry name" value="Fibronectin type III"/>
    <property type="match status" value="1"/>
</dbReference>
<evidence type="ECO:0000313" key="7">
    <source>
        <dbReference type="EMBL" id="PJJ42789.1"/>
    </source>
</evidence>
<dbReference type="InterPro" id="IPR003961">
    <property type="entry name" value="FN3_dom"/>
</dbReference>
<dbReference type="Gene3D" id="1.50.10.10">
    <property type="match status" value="1"/>
</dbReference>
<dbReference type="InterPro" id="IPR036116">
    <property type="entry name" value="FN3_sf"/>
</dbReference>
<dbReference type="GO" id="GO:0000272">
    <property type="term" value="P:polysaccharide catabolic process"/>
    <property type="evidence" value="ECO:0007669"/>
    <property type="project" value="UniProtKB-KW"/>
</dbReference>
<organism evidence="7 8">
    <name type="scientific">Hallerella succinigenes</name>
    <dbReference type="NCBI Taxonomy" id="1896222"/>
    <lineage>
        <taxon>Bacteria</taxon>
        <taxon>Pseudomonadati</taxon>
        <taxon>Fibrobacterota</taxon>
        <taxon>Fibrobacteria</taxon>
        <taxon>Fibrobacterales</taxon>
        <taxon>Fibrobacteraceae</taxon>
        <taxon>Hallerella</taxon>
    </lineage>
</organism>
<keyword evidence="8" id="KW-1185">Reference proteome</keyword>
<dbReference type="Pfam" id="PF00759">
    <property type="entry name" value="Glyco_hydro_9"/>
    <property type="match status" value="1"/>
</dbReference>
<keyword evidence="3" id="KW-0326">Glycosidase</keyword>
<dbReference type="Proteomes" id="UP000231134">
    <property type="component" value="Unassembled WGS sequence"/>
</dbReference>
<dbReference type="EMBL" id="PGEX01000001">
    <property type="protein sequence ID" value="PJJ42789.1"/>
    <property type="molecule type" value="Genomic_DNA"/>
</dbReference>
<evidence type="ECO:0000256" key="5">
    <source>
        <dbReference type="SAM" id="SignalP"/>
    </source>
</evidence>
<feature type="chain" id="PRO_5014702404" evidence="5">
    <location>
        <begin position="17"/>
        <end position="2200"/>
    </location>
</feature>
<feature type="signal peptide" evidence="5">
    <location>
        <begin position="1"/>
        <end position="16"/>
    </location>
</feature>
<dbReference type="InterPro" id="IPR013783">
    <property type="entry name" value="Ig-like_fold"/>
</dbReference>